<proteinExistence type="predicted"/>
<dbReference type="SMR" id="G5ADK2"/>
<protein>
    <submittedName>
        <fullName evidence="2">Uncharacterized protein</fullName>
    </submittedName>
</protein>
<dbReference type="KEGG" id="psoj:PHYSODRAFT_341537"/>
<reference evidence="2 3" key="1">
    <citation type="journal article" date="2006" name="Science">
        <title>Phytophthora genome sequences uncover evolutionary origins and mechanisms of pathogenesis.</title>
        <authorList>
            <person name="Tyler B.M."/>
            <person name="Tripathy S."/>
            <person name="Zhang X."/>
            <person name="Dehal P."/>
            <person name="Jiang R.H."/>
            <person name="Aerts A."/>
            <person name="Arredondo F.D."/>
            <person name="Baxter L."/>
            <person name="Bensasson D."/>
            <person name="Beynon J.L."/>
            <person name="Chapman J."/>
            <person name="Damasceno C.M."/>
            <person name="Dorrance A.E."/>
            <person name="Dou D."/>
            <person name="Dickerman A.W."/>
            <person name="Dubchak I.L."/>
            <person name="Garbelotto M."/>
            <person name="Gijzen M."/>
            <person name="Gordon S.G."/>
            <person name="Govers F."/>
            <person name="Grunwald N.J."/>
            <person name="Huang W."/>
            <person name="Ivors K.L."/>
            <person name="Jones R.W."/>
            <person name="Kamoun S."/>
            <person name="Krampis K."/>
            <person name="Lamour K.H."/>
            <person name="Lee M.K."/>
            <person name="McDonald W.H."/>
            <person name="Medina M."/>
            <person name="Meijer H.J."/>
            <person name="Nordberg E.K."/>
            <person name="Maclean D.J."/>
            <person name="Ospina-Giraldo M.D."/>
            <person name="Morris P.F."/>
            <person name="Phuntumart V."/>
            <person name="Putnam N.H."/>
            <person name="Rash S."/>
            <person name="Rose J.K."/>
            <person name="Sakihama Y."/>
            <person name="Salamov A.A."/>
            <person name="Savidor A."/>
            <person name="Scheuring C.F."/>
            <person name="Smith B.M."/>
            <person name="Sobral B.W."/>
            <person name="Terry A."/>
            <person name="Torto-Alalibo T.A."/>
            <person name="Win J."/>
            <person name="Xu Z."/>
            <person name="Zhang H."/>
            <person name="Grigoriev I.V."/>
            <person name="Rokhsar D.S."/>
            <person name="Boore J.L."/>
        </authorList>
    </citation>
    <scope>NUCLEOTIDE SEQUENCE [LARGE SCALE GENOMIC DNA]</scope>
    <source>
        <strain evidence="2 3">P6497</strain>
    </source>
</reference>
<sequence>MSTIPFGLAVSMVKSTLQTPGKFEGTTVFSAPSTHIYRYALYFDNGKLRITLEDSDSKKQWCTKELDLEDFVDASNSILDARPTDYVECFHELLSSSLEGVKTPPRALRKVKNDHLLLEFYVKVKALLKSRVVTYTFTLEPVSVERIDVLEAKLSDLQQEVKLLRAEAAGRSSAQEMQKMISDLRAEVKALRGSVNAPGAFLARATSQRGAEGLLLWRCEDLKVVDGAVHDLNPGIYQVNITGGKLRIWLENCESKKQWCTNDVVFVDYANYTPDVGAVGYIDYRRHRRASNVPAEHKGESFATGIRGQNSSPRVFMHAFNLEPISVERVDILEAKLRDLQDEVKGLRSGAAVNTVVAELQEAVKKLQRDLSEREVVTSN</sequence>
<keyword evidence="3" id="KW-1185">Reference proteome</keyword>
<dbReference type="RefSeq" id="XP_009538152.1">
    <property type="nucleotide sequence ID" value="XM_009539857.1"/>
</dbReference>
<evidence type="ECO:0000256" key="1">
    <source>
        <dbReference type="SAM" id="Coils"/>
    </source>
</evidence>
<dbReference type="AlphaFoldDB" id="G5ADK2"/>
<keyword evidence="1" id="KW-0175">Coiled coil</keyword>
<dbReference type="Proteomes" id="UP000002640">
    <property type="component" value="Unassembled WGS sequence"/>
</dbReference>
<accession>G5ADK2</accession>
<dbReference type="InParanoid" id="G5ADK2"/>
<evidence type="ECO:0000313" key="2">
    <source>
        <dbReference type="EMBL" id="EGZ06255.1"/>
    </source>
</evidence>
<dbReference type="GeneID" id="20648098"/>
<feature type="coiled-coil region" evidence="1">
    <location>
        <begin position="330"/>
        <end position="377"/>
    </location>
</feature>
<organism evidence="2 3">
    <name type="scientific">Phytophthora sojae (strain P6497)</name>
    <name type="common">Soybean stem and root rot agent</name>
    <name type="synonym">Phytophthora megasperma f. sp. glycines</name>
    <dbReference type="NCBI Taxonomy" id="1094619"/>
    <lineage>
        <taxon>Eukaryota</taxon>
        <taxon>Sar</taxon>
        <taxon>Stramenopiles</taxon>
        <taxon>Oomycota</taxon>
        <taxon>Peronosporomycetes</taxon>
        <taxon>Peronosporales</taxon>
        <taxon>Peronosporaceae</taxon>
        <taxon>Phytophthora</taxon>
    </lineage>
</organism>
<name>G5ADK2_PHYSP</name>
<feature type="coiled-coil region" evidence="1">
    <location>
        <begin position="147"/>
        <end position="194"/>
    </location>
</feature>
<dbReference type="EMBL" id="JH159164">
    <property type="protein sequence ID" value="EGZ06255.1"/>
    <property type="molecule type" value="Genomic_DNA"/>
</dbReference>
<gene>
    <name evidence="2" type="ORF">PHYSODRAFT_341537</name>
</gene>
<evidence type="ECO:0000313" key="3">
    <source>
        <dbReference type="Proteomes" id="UP000002640"/>
    </source>
</evidence>